<dbReference type="EMBL" id="JBHUGS010000004">
    <property type="protein sequence ID" value="MFD1952027.1"/>
    <property type="molecule type" value="Genomic_DNA"/>
</dbReference>
<gene>
    <name evidence="1" type="ORF">ACFSGX_14735</name>
</gene>
<accession>A0ABW4U2F1</accession>
<dbReference type="Proteomes" id="UP001597400">
    <property type="component" value="Unassembled WGS sequence"/>
</dbReference>
<protein>
    <recommendedName>
        <fullName evidence="3">DUF3617 domain-containing protein</fullName>
    </recommendedName>
</protein>
<keyword evidence="2" id="KW-1185">Reference proteome</keyword>
<name>A0ABW4U2F1_9SPHN</name>
<comment type="caution">
    <text evidence="1">The sequence shown here is derived from an EMBL/GenBank/DDBJ whole genome shotgun (WGS) entry which is preliminary data.</text>
</comment>
<dbReference type="RefSeq" id="WP_380931070.1">
    <property type="nucleotide sequence ID" value="NZ_JBHUGS010000004.1"/>
</dbReference>
<evidence type="ECO:0000313" key="1">
    <source>
        <dbReference type="EMBL" id="MFD1952027.1"/>
    </source>
</evidence>
<organism evidence="1 2">
    <name type="scientific">Sphingomonas arantia</name>
    <dbReference type="NCBI Taxonomy" id="1460676"/>
    <lineage>
        <taxon>Bacteria</taxon>
        <taxon>Pseudomonadati</taxon>
        <taxon>Pseudomonadota</taxon>
        <taxon>Alphaproteobacteria</taxon>
        <taxon>Sphingomonadales</taxon>
        <taxon>Sphingomonadaceae</taxon>
        <taxon>Sphingomonas</taxon>
    </lineage>
</organism>
<reference evidence="2" key="1">
    <citation type="journal article" date="2019" name="Int. J. Syst. Evol. Microbiol.">
        <title>The Global Catalogue of Microorganisms (GCM) 10K type strain sequencing project: providing services to taxonomists for standard genome sequencing and annotation.</title>
        <authorList>
            <consortium name="The Broad Institute Genomics Platform"/>
            <consortium name="The Broad Institute Genome Sequencing Center for Infectious Disease"/>
            <person name="Wu L."/>
            <person name="Ma J."/>
        </authorList>
    </citation>
    <scope>NUCLEOTIDE SEQUENCE [LARGE SCALE GENOMIC DNA]</scope>
    <source>
        <strain evidence="2">CGMCC 1.12702</strain>
    </source>
</reference>
<proteinExistence type="predicted"/>
<sequence>MIAVAFLLLQVSPAPPAARPCYIENKKNGRIFRTYLADRKCEEFGPPRILSGIWKDCFEGSVFHEGATDLGRLQTSKQDVWLTIDKTTVMPPGFKRRYECDAYSIRFKGRRARTEPGASSPGYGHFNAYSKMVKVDRVLQMTKLKPATARRTAKSSR</sequence>
<evidence type="ECO:0008006" key="3">
    <source>
        <dbReference type="Google" id="ProtNLM"/>
    </source>
</evidence>
<evidence type="ECO:0000313" key="2">
    <source>
        <dbReference type="Proteomes" id="UP001597400"/>
    </source>
</evidence>